<name>A0AA37KES9_9BACT</name>
<reference evidence="1" key="1">
    <citation type="submission" date="2022-01" db="EMBL/GenBank/DDBJ databases">
        <title>Novel bile acid biosynthetic pathways are enriched in the microbiome of centenarians.</title>
        <authorList>
            <person name="Sato Y."/>
            <person name="Atarashi K."/>
            <person name="Plichta R.D."/>
            <person name="Arai Y."/>
            <person name="Sasajima S."/>
            <person name="Kearney M.S."/>
            <person name="Suda W."/>
            <person name="Takeshita K."/>
            <person name="Sasaki T."/>
            <person name="Okamoto S."/>
            <person name="Skelly N.A."/>
            <person name="Okamura Y."/>
            <person name="Vlamakis H."/>
            <person name="Li Y."/>
            <person name="Tanoue T."/>
            <person name="Takei H."/>
            <person name="Nittono H."/>
            <person name="Narushima S."/>
            <person name="Irie J."/>
            <person name="Itoh H."/>
            <person name="Moriya K."/>
            <person name="Sugiura Y."/>
            <person name="Suematsu M."/>
            <person name="Moritoki N."/>
            <person name="Shibata S."/>
            <person name="Littman R.D."/>
            <person name="Fischbach A.M."/>
            <person name="Uwamino Y."/>
            <person name="Inoue T."/>
            <person name="Honda A."/>
            <person name="Hattori M."/>
            <person name="Murai T."/>
            <person name="Xavier J.R."/>
            <person name="Hirose N."/>
            <person name="Honda K."/>
        </authorList>
    </citation>
    <scope>NUCLEOTIDE SEQUENCE</scope>
    <source>
        <strain evidence="1">CE91-St7</strain>
    </source>
</reference>
<organism evidence="1 2">
    <name type="scientific">Phocaeicola dorei</name>
    <dbReference type="NCBI Taxonomy" id="357276"/>
    <lineage>
        <taxon>Bacteria</taxon>
        <taxon>Pseudomonadati</taxon>
        <taxon>Bacteroidota</taxon>
        <taxon>Bacteroidia</taxon>
        <taxon>Bacteroidales</taxon>
        <taxon>Bacteroidaceae</taxon>
        <taxon>Phocaeicola</taxon>
    </lineage>
</organism>
<accession>A0AA37KES9</accession>
<protein>
    <submittedName>
        <fullName evidence="1">Uncharacterized protein</fullName>
    </submittedName>
</protein>
<dbReference type="RefSeq" id="WP_244057976.1">
    <property type="nucleotide sequence ID" value="NZ_BQOA01000001.1"/>
</dbReference>
<evidence type="ECO:0000313" key="2">
    <source>
        <dbReference type="Proteomes" id="UP001055104"/>
    </source>
</evidence>
<sequence length="152" mass="16811">MKIIPLSLFFAGITLFSCSNESTNNLSTNSQKVKLNKNEVLSIAYDDAKELTDKDIFNMVSSFANMNNNGVSRSTSASFKITKRTYINKEGEFQNKEIASRTALPEDDIIPEICEVEFQNDTVNGLAVVATNAELPSIIAFIPNKAMIMQCN</sequence>
<dbReference type="AlphaFoldDB" id="A0AA37KES9"/>
<evidence type="ECO:0000313" key="1">
    <source>
        <dbReference type="EMBL" id="GKH80497.1"/>
    </source>
</evidence>
<dbReference type="Proteomes" id="UP001055104">
    <property type="component" value="Unassembled WGS sequence"/>
</dbReference>
<dbReference type="PROSITE" id="PS51257">
    <property type="entry name" value="PROKAR_LIPOPROTEIN"/>
    <property type="match status" value="1"/>
</dbReference>
<proteinExistence type="predicted"/>
<comment type="caution">
    <text evidence="1">The sequence shown here is derived from an EMBL/GenBank/DDBJ whole genome shotgun (WGS) entry which is preliminary data.</text>
</comment>
<gene>
    <name evidence="1" type="ORF">CE91St7_13810</name>
</gene>
<dbReference type="EMBL" id="BQOB01000001">
    <property type="protein sequence ID" value="GKH80497.1"/>
    <property type="molecule type" value="Genomic_DNA"/>
</dbReference>